<dbReference type="Pfam" id="PF01565">
    <property type="entry name" value="FAD_binding_4"/>
    <property type="match status" value="1"/>
</dbReference>
<comment type="cofactor">
    <cofactor evidence="1">
        <name>FAD</name>
        <dbReference type="ChEBI" id="CHEBI:57692"/>
    </cofactor>
</comment>
<evidence type="ECO:0000313" key="6">
    <source>
        <dbReference type="EMBL" id="SCM69800.1"/>
    </source>
</evidence>
<dbReference type="InterPro" id="IPR006094">
    <property type="entry name" value="Oxid_FAD_bind_N"/>
</dbReference>
<dbReference type="Gene3D" id="3.30.70.2190">
    <property type="match status" value="1"/>
</dbReference>
<comment type="similarity">
    <text evidence="2">Belongs to the FAD-binding oxidoreductase/transferase type 4 family.</text>
</comment>
<reference evidence="7" key="1">
    <citation type="submission" date="2016-09" db="EMBL/GenBank/DDBJ databases">
        <authorList>
            <person name="Wibberg D."/>
        </authorList>
    </citation>
    <scope>NUCLEOTIDE SEQUENCE [LARGE SCALE GENOMIC DNA]</scope>
</reference>
<evidence type="ECO:0000256" key="1">
    <source>
        <dbReference type="ARBA" id="ARBA00001974"/>
    </source>
</evidence>
<dbReference type="InterPro" id="IPR016164">
    <property type="entry name" value="FAD-linked_Oxase-like_C"/>
</dbReference>
<evidence type="ECO:0000259" key="5">
    <source>
        <dbReference type="PROSITE" id="PS51387"/>
    </source>
</evidence>
<dbReference type="Gene3D" id="3.30.465.10">
    <property type="match status" value="1"/>
</dbReference>
<dbReference type="RefSeq" id="WP_072710000.1">
    <property type="nucleotide sequence ID" value="NZ_FMJB01000066.1"/>
</dbReference>
<dbReference type="PANTHER" id="PTHR43716">
    <property type="entry name" value="D-2-HYDROXYGLUTARATE DEHYDROGENASE, MITOCHONDRIAL"/>
    <property type="match status" value="1"/>
</dbReference>
<dbReference type="SUPFAM" id="SSF55103">
    <property type="entry name" value="FAD-linked oxidases, C-terminal domain"/>
    <property type="match status" value="1"/>
</dbReference>
<dbReference type="FunFam" id="1.10.45.10:FF:000001">
    <property type="entry name" value="D-lactate dehydrogenase mitochondrial"/>
    <property type="match status" value="1"/>
</dbReference>
<dbReference type="PANTHER" id="PTHR43716:SF2">
    <property type="entry name" value="BLL6224 PROTEIN"/>
    <property type="match status" value="1"/>
</dbReference>
<feature type="domain" description="FAD-binding PCMH-type" evidence="5">
    <location>
        <begin position="33"/>
        <end position="211"/>
    </location>
</feature>
<proteinExistence type="inferred from homology"/>
<dbReference type="EMBL" id="FMJB01000066">
    <property type="protein sequence ID" value="SCM69800.1"/>
    <property type="molecule type" value="Genomic_DNA"/>
</dbReference>
<dbReference type="Gene3D" id="1.10.45.10">
    <property type="entry name" value="Vanillyl-alcohol Oxidase, Chain A, domain 4"/>
    <property type="match status" value="1"/>
</dbReference>
<evidence type="ECO:0000256" key="4">
    <source>
        <dbReference type="ARBA" id="ARBA00022827"/>
    </source>
</evidence>
<dbReference type="Pfam" id="PF02913">
    <property type="entry name" value="FAD-oxidase_C"/>
    <property type="match status" value="1"/>
</dbReference>
<dbReference type="Proteomes" id="UP000184085">
    <property type="component" value="Unassembled WGS sequence"/>
</dbReference>
<accession>A0A1M4N4I7</accession>
<gene>
    <name evidence="6" type="ORF">KARMA_4042</name>
</gene>
<organism evidence="6 7">
    <name type="scientific">Donghicola eburneus</name>
    <dbReference type="NCBI Taxonomy" id="393278"/>
    <lineage>
        <taxon>Bacteria</taxon>
        <taxon>Pseudomonadati</taxon>
        <taxon>Pseudomonadota</taxon>
        <taxon>Alphaproteobacteria</taxon>
        <taxon>Rhodobacterales</taxon>
        <taxon>Roseobacteraceae</taxon>
        <taxon>Donghicola</taxon>
    </lineage>
</organism>
<dbReference type="GO" id="GO:0022904">
    <property type="term" value="P:respiratory electron transport chain"/>
    <property type="evidence" value="ECO:0007669"/>
    <property type="project" value="TreeGrafter"/>
</dbReference>
<dbReference type="SUPFAM" id="SSF56176">
    <property type="entry name" value="FAD-binding/transporter-associated domain-like"/>
    <property type="match status" value="1"/>
</dbReference>
<keyword evidence="3" id="KW-0285">Flavoprotein</keyword>
<evidence type="ECO:0000256" key="2">
    <source>
        <dbReference type="ARBA" id="ARBA00008000"/>
    </source>
</evidence>
<sequence length="471" mass="49330">MNFLASLAEALPQTPLLTGADCAPWVKDWTGAWTGEPMAVIRPSSTEEVSRIMQLAHAHGVPVVPAGGLSGLVGGTHAPDALVLSVDRMAHIHKIDPVTRVAVAQAGTILHTLREAAAEQGLQFPMTFGAQGSATIGGILSTNAGGSNVLKYGNTRDLCLGIEAVLPDGTVLDLMSALHKDNTGYALKHLLIGAEGTLGIITAATLKLYPTPRIRTTGFLACASLADALTTLNQLQEASSDAVEAFEFMPANYMAAYSDLHPTERAPFEAPYPVNILVELASTAPRDAALSPEGVPILQDTFEASLAALMEDGLVTDAVIASNDTQRAAFWKIRESAAELSLHGPRAAIINDIALPLDEIPTFFDRMAVALPKVDAGATDMTVAHLGDGNIHYTVRPTSPDLKDAIMAMVEAEVRDLGGSFSAEHGVGLSKLNSMARHKPAAALATMQAIKNAIDPTGILNAGKVIPPLES</sequence>
<dbReference type="InterPro" id="IPR051264">
    <property type="entry name" value="FAD-oxidored/transferase_4"/>
</dbReference>
<dbReference type="GO" id="GO:0003824">
    <property type="term" value="F:catalytic activity"/>
    <property type="evidence" value="ECO:0007669"/>
    <property type="project" value="InterPro"/>
</dbReference>
<name>A0A1M4N4I7_9RHOB</name>
<dbReference type="PROSITE" id="PS51387">
    <property type="entry name" value="FAD_PCMH"/>
    <property type="match status" value="1"/>
</dbReference>
<dbReference type="InterPro" id="IPR016171">
    <property type="entry name" value="Vanillyl_alc_oxidase_C-sub2"/>
</dbReference>
<dbReference type="InterPro" id="IPR004113">
    <property type="entry name" value="FAD-bd_oxidored_4_C"/>
</dbReference>
<evidence type="ECO:0000313" key="7">
    <source>
        <dbReference type="Proteomes" id="UP000184085"/>
    </source>
</evidence>
<dbReference type="InterPro" id="IPR036318">
    <property type="entry name" value="FAD-bd_PCMH-like_sf"/>
</dbReference>
<keyword evidence="7" id="KW-1185">Reference proteome</keyword>
<dbReference type="Gene3D" id="3.30.43.10">
    <property type="entry name" value="Uridine Diphospho-n-acetylenolpyruvylglucosamine Reductase, domain 2"/>
    <property type="match status" value="1"/>
</dbReference>
<dbReference type="GO" id="GO:0071949">
    <property type="term" value="F:FAD binding"/>
    <property type="evidence" value="ECO:0007669"/>
    <property type="project" value="InterPro"/>
</dbReference>
<dbReference type="InterPro" id="IPR016166">
    <property type="entry name" value="FAD-bd_PCMH"/>
</dbReference>
<dbReference type="AlphaFoldDB" id="A0A1M4N4I7"/>
<evidence type="ECO:0000256" key="3">
    <source>
        <dbReference type="ARBA" id="ARBA00022630"/>
    </source>
</evidence>
<keyword evidence="4" id="KW-0274">FAD</keyword>
<protein>
    <recommendedName>
        <fullName evidence="5">FAD-binding PCMH-type domain-containing protein</fullName>
    </recommendedName>
</protein>
<dbReference type="InterPro" id="IPR016169">
    <property type="entry name" value="FAD-bd_PCMH_sub2"/>
</dbReference>
<dbReference type="InterPro" id="IPR016167">
    <property type="entry name" value="FAD-bd_PCMH_sub1"/>
</dbReference>
<dbReference type="Gene3D" id="3.30.70.2740">
    <property type="match status" value="1"/>
</dbReference>